<accession>A0A6L2MET3</accession>
<dbReference type="GO" id="GO:0004523">
    <property type="term" value="F:RNA-DNA hybrid ribonuclease activity"/>
    <property type="evidence" value="ECO:0007669"/>
    <property type="project" value="InterPro"/>
</dbReference>
<dbReference type="GO" id="GO:0003964">
    <property type="term" value="F:RNA-directed DNA polymerase activity"/>
    <property type="evidence" value="ECO:0007669"/>
    <property type="project" value="UniProtKB-KW"/>
</dbReference>
<name>A0A6L2MET3_TANCI</name>
<dbReference type="PANTHER" id="PTHR37984">
    <property type="entry name" value="PROTEIN CBG26694"/>
    <property type="match status" value="1"/>
</dbReference>
<dbReference type="InterPro" id="IPR043128">
    <property type="entry name" value="Rev_trsase/Diguanyl_cyclase"/>
</dbReference>
<dbReference type="CDD" id="cd01647">
    <property type="entry name" value="RT_LTR"/>
    <property type="match status" value="1"/>
</dbReference>
<dbReference type="InterPro" id="IPR012337">
    <property type="entry name" value="RNaseH-like_sf"/>
</dbReference>
<protein>
    <submittedName>
        <fullName evidence="7">Reverse transcriptase domain-containing protein</fullName>
    </submittedName>
</protein>
<dbReference type="AlphaFoldDB" id="A0A6L2MET3"/>
<evidence type="ECO:0000256" key="1">
    <source>
        <dbReference type="ARBA" id="ARBA00023268"/>
    </source>
</evidence>
<feature type="domain" description="Reverse transcriptase/retrotransposon-derived protein RNase H-like" evidence="6">
    <location>
        <begin position="546"/>
        <end position="634"/>
    </location>
</feature>
<keyword evidence="7" id="KW-0548">Nucleotidyltransferase</keyword>
<dbReference type="InterPro" id="IPR002156">
    <property type="entry name" value="RNaseH_domain"/>
</dbReference>
<dbReference type="Pfam" id="PF17919">
    <property type="entry name" value="RT_RNaseH_2"/>
    <property type="match status" value="1"/>
</dbReference>
<feature type="compositionally biased region" description="Basic and acidic residues" evidence="2">
    <location>
        <begin position="36"/>
        <end position="48"/>
    </location>
</feature>
<proteinExistence type="predicted"/>
<comment type="caution">
    <text evidence="7">The sequence shown here is derived from an EMBL/GenBank/DDBJ whole genome shotgun (WGS) entry which is preliminary data.</text>
</comment>
<dbReference type="Pfam" id="PF03732">
    <property type="entry name" value="Retrotrans_gag"/>
    <property type="match status" value="1"/>
</dbReference>
<dbReference type="Pfam" id="PF13456">
    <property type="entry name" value="RVT_3"/>
    <property type="match status" value="1"/>
</dbReference>
<dbReference type="InterPro" id="IPR041577">
    <property type="entry name" value="RT_RNaseH_2"/>
</dbReference>
<feature type="domain" description="Reverse transcriptase" evidence="3">
    <location>
        <begin position="364"/>
        <end position="475"/>
    </location>
</feature>
<dbReference type="InterPro" id="IPR036397">
    <property type="entry name" value="RNaseH_sf"/>
</dbReference>
<evidence type="ECO:0000259" key="6">
    <source>
        <dbReference type="Pfam" id="PF17919"/>
    </source>
</evidence>
<dbReference type="InterPro" id="IPR050951">
    <property type="entry name" value="Retrovirus_Pol_polyprotein"/>
</dbReference>
<dbReference type="InterPro" id="IPR005162">
    <property type="entry name" value="Retrotrans_gag_dom"/>
</dbReference>
<dbReference type="InterPro" id="IPR000477">
    <property type="entry name" value="RT_dom"/>
</dbReference>
<sequence length="795" mass="91363">MISPAFVEANYEVLESLLREQRRHIRNEKEPWDLRKHRTGKEAGEEGTPKSMYASPNMPMYPNPTGSFTDFATPFVRWIDDYPLLDGLNMPSYIGSYDGKRDPDNFLHLFKGAIRMQKWLMPVACHMFTYTLKDSTRIWWNSKKTCSIFNYEDLKAKFQSNFSQQKKFTKTHLAVHNIKQREGEITRAFITRYTDDTLHILGLHKEQHIFGFVHGLRTRRLVEHLSMDLQTTYKGLMEKTYTGLKQEKRAGIGSPYTKDLTMDCSSACLKSKDRSLPQKRNQIEEAVKSGQLSHLVKGIKKEKNKFKGLTSKSKESTFPSGGSNSSAPVVIKAKVFGREVNWVHMDSESSCEVVYEHCFMKLKSSIKASKGYHQIQMAKGNKDKMAFFAEERVFCYQKMPFGLKNAGATYQRLVDNVFHDQIGRNLEAYVDDMVIKSTSKKEMLADIMENFEKFRSINMKLNPKKCSFGVEKGPFLRHLITKQGIRANPLKENAITDVEHPKSLKDVQSLNKKIAALSRFLLKGAERSLSFYKVLKSYTYKKNIQWTQEAEAALQEMKKFMKILPTLIAPVQGKILMMYLTTSTESISAALFTKREEEQVPIYFVIRVLQEAELNYPGMEKLILTLVHAARRLQRGDKTPKDFLIEVSVENNKKKAKQKVDTKSTKTELSCEWKLFTDGAASSNCSGTRLMLIEITSLPILVDSQLLVNQIKGTYAAKQPRIKEYLQKTKEALKSFDNYMIEHIRRNHNKKAGTLSKLALMTFEHLTKEVLVEVLPKRSIEEKEIVDPTLIDLTP</sequence>
<organism evidence="7">
    <name type="scientific">Tanacetum cinerariifolium</name>
    <name type="common">Dalmatian daisy</name>
    <name type="synonym">Chrysanthemum cinerariifolium</name>
    <dbReference type="NCBI Taxonomy" id="118510"/>
    <lineage>
        <taxon>Eukaryota</taxon>
        <taxon>Viridiplantae</taxon>
        <taxon>Streptophyta</taxon>
        <taxon>Embryophyta</taxon>
        <taxon>Tracheophyta</taxon>
        <taxon>Spermatophyta</taxon>
        <taxon>Magnoliopsida</taxon>
        <taxon>eudicotyledons</taxon>
        <taxon>Gunneridae</taxon>
        <taxon>Pentapetalae</taxon>
        <taxon>asterids</taxon>
        <taxon>campanulids</taxon>
        <taxon>Asterales</taxon>
        <taxon>Asteraceae</taxon>
        <taxon>Asteroideae</taxon>
        <taxon>Anthemideae</taxon>
        <taxon>Anthemidinae</taxon>
        <taxon>Tanacetum</taxon>
    </lineage>
</organism>
<evidence type="ECO:0000313" key="7">
    <source>
        <dbReference type="EMBL" id="GEU72493.1"/>
    </source>
</evidence>
<keyword evidence="7" id="KW-0808">Transferase</keyword>
<evidence type="ECO:0000259" key="5">
    <source>
        <dbReference type="Pfam" id="PF13456"/>
    </source>
</evidence>
<dbReference type="Pfam" id="PF00078">
    <property type="entry name" value="RVT_1"/>
    <property type="match status" value="1"/>
</dbReference>
<reference evidence="7" key="1">
    <citation type="journal article" date="2019" name="Sci. Rep.">
        <title>Draft genome of Tanacetum cinerariifolium, the natural source of mosquito coil.</title>
        <authorList>
            <person name="Yamashiro T."/>
            <person name="Shiraishi A."/>
            <person name="Satake H."/>
            <person name="Nakayama K."/>
        </authorList>
    </citation>
    <scope>NUCLEOTIDE SEQUENCE</scope>
</reference>
<feature type="domain" description="RNase H type-1" evidence="5">
    <location>
        <begin position="695"/>
        <end position="758"/>
    </location>
</feature>
<dbReference type="Gene3D" id="3.30.70.270">
    <property type="match status" value="2"/>
</dbReference>
<evidence type="ECO:0000259" key="4">
    <source>
        <dbReference type="Pfam" id="PF03732"/>
    </source>
</evidence>
<keyword evidence="1" id="KW-0511">Multifunctional enzyme</keyword>
<dbReference type="InterPro" id="IPR043502">
    <property type="entry name" value="DNA/RNA_pol_sf"/>
</dbReference>
<dbReference type="GO" id="GO:0003676">
    <property type="term" value="F:nucleic acid binding"/>
    <property type="evidence" value="ECO:0007669"/>
    <property type="project" value="InterPro"/>
</dbReference>
<feature type="domain" description="Retrotransposon gag" evidence="4">
    <location>
        <begin position="127"/>
        <end position="217"/>
    </location>
</feature>
<dbReference type="Gene3D" id="3.10.10.10">
    <property type="entry name" value="HIV Type 1 Reverse Transcriptase, subunit A, domain 1"/>
    <property type="match status" value="1"/>
</dbReference>
<evidence type="ECO:0000256" key="2">
    <source>
        <dbReference type="SAM" id="MobiDB-lite"/>
    </source>
</evidence>
<dbReference type="Gene3D" id="3.30.420.10">
    <property type="entry name" value="Ribonuclease H-like superfamily/Ribonuclease H"/>
    <property type="match status" value="1"/>
</dbReference>
<evidence type="ECO:0000259" key="3">
    <source>
        <dbReference type="Pfam" id="PF00078"/>
    </source>
</evidence>
<feature type="region of interest" description="Disordered" evidence="2">
    <location>
        <begin position="36"/>
        <end position="55"/>
    </location>
</feature>
<gene>
    <name evidence="7" type="ORF">Tci_044471</name>
</gene>
<dbReference type="PANTHER" id="PTHR37984:SF5">
    <property type="entry name" value="PROTEIN NYNRIN-LIKE"/>
    <property type="match status" value="1"/>
</dbReference>
<dbReference type="EMBL" id="BKCJ010006504">
    <property type="protein sequence ID" value="GEU72493.1"/>
    <property type="molecule type" value="Genomic_DNA"/>
</dbReference>
<keyword evidence="7" id="KW-0695">RNA-directed DNA polymerase</keyword>
<dbReference type="SUPFAM" id="SSF56672">
    <property type="entry name" value="DNA/RNA polymerases"/>
    <property type="match status" value="1"/>
</dbReference>
<dbReference type="SUPFAM" id="SSF53098">
    <property type="entry name" value="Ribonuclease H-like"/>
    <property type="match status" value="1"/>
</dbReference>